<dbReference type="Proteomes" id="UP000789920">
    <property type="component" value="Unassembled WGS sequence"/>
</dbReference>
<comment type="caution">
    <text evidence="1">The sequence shown here is derived from an EMBL/GenBank/DDBJ whole genome shotgun (WGS) entry which is preliminary data.</text>
</comment>
<dbReference type="EMBL" id="CAJVQC010091082">
    <property type="protein sequence ID" value="CAG8825784.1"/>
    <property type="molecule type" value="Genomic_DNA"/>
</dbReference>
<sequence>LVEINGGEIKVESQLGKGSKFWFTWNVEVLSIDSSLSNPTHFDQISYILPNVMKQKRILIIHPLEDARNAMLNYFKAIKKVDAFDTFDKGISAVKSYRESAYDIVFIGLYENNEEEVMKATFELRGLEMNNNNLVIIFIVLPANKENELAEKLIGKVGGTATILHTPITWKKLINLFMYLENNYFAINKNNKSLPVNENILKRVSDNRFYKSED</sequence>
<feature type="non-terminal residue" evidence="1">
    <location>
        <position position="1"/>
    </location>
</feature>
<protein>
    <submittedName>
        <fullName evidence="1">4597_t:CDS:1</fullName>
    </submittedName>
</protein>
<organism evidence="1 2">
    <name type="scientific">Racocetra persica</name>
    <dbReference type="NCBI Taxonomy" id="160502"/>
    <lineage>
        <taxon>Eukaryota</taxon>
        <taxon>Fungi</taxon>
        <taxon>Fungi incertae sedis</taxon>
        <taxon>Mucoromycota</taxon>
        <taxon>Glomeromycotina</taxon>
        <taxon>Glomeromycetes</taxon>
        <taxon>Diversisporales</taxon>
        <taxon>Gigasporaceae</taxon>
        <taxon>Racocetra</taxon>
    </lineage>
</organism>
<evidence type="ECO:0000313" key="2">
    <source>
        <dbReference type="Proteomes" id="UP000789920"/>
    </source>
</evidence>
<keyword evidence="2" id="KW-1185">Reference proteome</keyword>
<gene>
    <name evidence="1" type="ORF">RPERSI_LOCUS26571</name>
</gene>
<reference evidence="1" key="1">
    <citation type="submission" date="2021-06" db="EMBL/GenBank/DDBJ databases">
        <authorList>
            <person name="Kallberg Y."/>
            <person name="Tangrot J."/>
            <person name="Rosling A."/>
        </authorList>
    </citation>
    <scope>NUCLEOTIDE SEQUENCE</scope>
    <source>
        <strain evidence="1">MA461A</strain>
    </source>
</reference>
<proteinExistence type="predicted"/>
<evidence type="ECO:0000313" key="1">
    <source>
        <dbReference type="EMBL" id="CAG8825784.1"/>
    </source>
</evidence>
<name>A0ACA9S550_9GLOM</name>
<accession>A0ACA9S550</accession>
<feature type="non-terminal residue" evidence="1">
    <location>
        <position position="214"/>
    </location>
</feature>